<keyword evidence="2" id="KW-1185">Reference proteome</keyword>
<dbReference type="AlphaFoldDB" id="A0A919EQ05"/>
<accession>A0A919EQ05</accession>
<organism evidence="1 2">
    <name type="scientific">Streptomyces filamentosus</name>
    <name type="common">Streptomyces roseosporus</name>
    <dbReference type="NCBI Taxonomy" id="67294"/>
    <lineage>
        <taxon>Bacteria</taxon>
        <taxon>Bacillati</taxon>
        <taxon>Actinomycetota</taxon>
        <taxon>Actinomycetes</taxon>
        <taxon>Kitasatosporales</taxon>
        <taxon>Streptomycetaceae</taxon>
        <taxon>Streptomyces</taxon>
    </lineage>
</organism>
<dbReference type="Proteomes" id="UP000632849">
    <property type="component" value="Unassembled WGS sequence"/>
</dbReference>
<reference evidence="1" key="1">
    <citation type="journal article" date="2014" name="Int. J. Syst. Evol. Microbiol.">
        <title>Complete genome sequence of Corynebacterium casei LMG S-19264T (=DSM 44701T), isolated from a smear-ripened cheese.</title>
        <authorList>
            <consortium name="US DOE Joint Genome Institute (JGI-PGF)"/>
            <person name="Walter F."/>
            <person name="Albersmeier A."/>
            <person name="Kalinowski J."/>
            <person name="Ruckert C."/>
        </authorList>
    </citation>
    <scope>NUCLEOTIDE SEQUENCE</scope>
    <source>
        <strain evidence="1">JCM 4122</strain>
    </source>
</reference>
<sequence length="60" mass="6891">MVNAIEEHATATRKTVFQRIERGFSSERGLGHERGFSGERRFCGERAAVMVRDPLQRRSL</sequence>
<name>A0A919EQ05_STRFL</name>
<dbReference type="EMBL" id="BNBE01000002">
    <property type="protein sequence ID" value="GHG05986.1"/>
    <property type="molecule type" value="Genomic_DNA"/>
</dbReference>
<evidence type="ECO:0000313" key="2">
    <source>
        <dbReference type="Proteomes" id="UP000632849"/>
    </source>
</evidence>
<proteinExistence type="predicted"/>
<gene>
    <name evidence="1" type="ORF">GCM10017667_41290</name>
</gene>
<protein>
    <submittedName>
        <fullName evidence="1">Uncharacterized protein</fullName>
    </submittedName>
</protein>
<comment type="caution">
    <text evidence="1">The sequence shown here is derived from an EMBL/GenBank/DDBJ whole genome shotgun (WGS) entry which is preliminary data.</text>
</comment>
<evidence type="ECO:0000313" key="1">
    <source>
        <dbReference type="EMBL" id="GHG05986.1"/>
    </source>
</evidence>
<reference evidence="1" key="2">
    <citation type="submission" date="2020-09" db="EMBL/GenBank/DDBJ databases">
        <authorList>
            <person name="Sun Q."/>
            <person name="Ohkuma M."/>
        </authorList>
    </citation>
    <scope>NUCLEOTIDE SEQUENCE</scope>
    <source>
        <strain evidence="1">JCM 4122</strain>
    </source>
</reference>